<organism evidence="1 2">
    <name type="scientific">Aeoliella straminimaris</name>
    <dbReference type="NCBI Taxonomy" id="2954799"/>
    <lineage>
        <taxon>Bacteria</taxon>
        <taxon>Pseudomonadati</taxon>
        <taxon>Planctomycetota</taxon>
        <taxon>Planctomycetia</taxon>
        <taxon>Pirellulales</taxon>
        <taxon>Lacipirellulaceae</taxon>
        <taxon>Aeoliella</taxon>
    </lineage>
</organism>
<proteinExistence type="predicted"/>
<reference evidence="1" key="1">
    <citation type="submission" date="2022-06" db="EMBL/GenBank/DDBJ databases">
        <title>Aeoliella straminimaris, a novel planctomycete from sediments.</title>
        <authorList>
            <person name="Vitorino I.R."/>
            <person name="Lage O.M."/>
        </authorList>
    </citation>
    <scope>NUCLEOTIDE SEQUENCE</scope>
    <source>
        <strain evidence="1">ICT_H6.2</strain>
    </source>
</reference>
<evidence type="ECO:0000313" key="2">
    <source>
        <dbReference type="Proteomes" id="UP001155241"/>
    </source>
</evidence>
<dbReference type="EMBL" id="JAMXLR010000091">
    <property type="protein sequence ID" value="MCO6047306.1"/>
    <property type="molecule type" value="Genomic_DNA"/>
</dbReference>
<comment type="caution">
    <text evidence="1">The sequence shown here is derived from an EMBL/GenBank/DDBJ whole genome shotgun (WGS) entry which is preliminary data.</text>
</comment>
<dbReference type="AlphaFoldDB" id="A0A9X2JIY9"/>
<dbReference type="RefSeq" id="WP_252855419.1">
    <property type="nucleotide sequence ID" value="NZ_JAMXLR010000091.1"/>
</dbReference>
<keyword evidence="2" id="KW-1185">Reference proteome</keyword>
<dbReference type="Proteomes" id="UP001155241">
    <property type="component" value="Unassembled WGS sequence"/>
</dbReference>
<sequence length="290" mass="32429">MSWLVSSKILPPFFRGEPPRTGMNCNQPVCWRVLVGDEHIGWAVSQAVPGAEGSTELHSRVKLDNVPLARMAPRWMSTVIDNIGPLELDMRSRTTLDSLGNLSVFETNVTVNDLPSAILMKGTVDEGKIRLRLQYGEVVHRLDYPWPEHAQLGGKLTPDAKLLQVYTGRKWQKEVYNPFGGPQGAIEVIEAEVVGEEALLMNGELCNTRKIEFRSTDTTGVSSEDRRRSVVWVDEEGYVVRQEINLMDVLLRFDRESESATAEIAPELLQLDEYATLSPKERAEAAATSH</sequence>
<protein>
    <submittedName>
        <fullName evidence="1">Uncharacterized protein</fullName>
    </submittedName>
</protein>
<name>A0A9X2JIY9_9BACT</name>
<gene>
    <name evidence="1" type="ORF">NG895_25680</name>
</gene>
<accession>A0A9X2JIY9</accession>
<evidence type="ECO:0000313" key="1">
    <source>
        <dbReference type="EMBL" id="MCO6047306.1"/>
    </source>
</evidence>